<keyword evidence="1" id="KW-0413">Isomerase</keyword>
<evidence type="ECO:0000313" key="1">
    <source>
        <dbReference type="EMBL" id="MBB6523055.1"/>
    </source>
</evidence>
<dbReference type="InterPro" id="IPR014347">
    <property type="entry name" value="Tautomerase/MIF_sf"/>
</dbReference>
<dbReference type="CDD" id="cd00580">
    <property type="entry name" value="CHMI"/>
    <property type="match status" value="1"/>
</dbReference>
<keyword evidence="2" id="KW-1185">Reference proteome</keyword>
<accession>A0A7X0JVJ7</accession>
<dbReference type="SUPFAM" id="SSF55331">
    <property type="entry name" value="Tautomerase/MIF"/>
    <property type="match status" value="1"/>
</dbReference>
<dbReference type="InterPro" id="IPR004220">
    <property type="entry name" value="5-COMe_2-OHmuconate_Isoase"/>
</dbReference>
<dbReference type="PANTHER" id="PTHR37950">
    <property type="entry name" value="4-HYDROXYPHENYLACETATE CATABOLISM PROTEIN"/>
    <property type="match status" value="1"/>
</dbReference>
<sequence length="131" mass="14599">MAHFILEYSKNLSANEIKLDELLKNLHDAAVGTGLFPLAGIRSRAHACDDYRVADGDPGFAFVHLEVRLGRGRSDEEKQTAADAIFNALSQSLDEAYQQRGLAISFEMNELPETLKFNQNNLRGYLAEKQS</sequence>
<dbReference type="Proteomes" id="UP000528457">
    <property type="component" value="Unassembled WGS sequence"/>
</dbReference>
<gene>
    <name evidence="1" type="ORF">HNR48_003357</name>
</gene>
<dbReference type="EC" id="5.3.3.10" evidence="1"/>
<evidence type="ECO:0000313" key="2">
    <source>
        <dbReference type="Proteomes" id="UP000528457"/>
    </source>
</evidence>
<name>A0A7X0JVJ7_9GAMM</name>
<dbReference type="Pfam" id="PF02962">
    <property type="entry name" value="CHMI"/>
    <property type="match status" value="1"/>
</dbReference>
<dbReference type="InParanoid" id="A0A7X0JVJ7"/>
<dbReference type="Gene3D" id="3.30.429.10">
    <property type="entry name" value="Macrophage Migration Inhibitory Factor"/>
    <property type="match status" value="1"/>
</dbReference>
<dbReference type="AlphaFoldDB" id="A0A7X0JVJ7"/>
<protein>
    <submittedName>
        <fullName evidence="1">5-carboxymethyl-2-hydroxymuconate isomerase</fullName>
        <ecNumber evidence="1">5.3.3.10</ecNumber>
    </submittedName>
</protein>
<dbReference type="PANTHER" id="PTHR37950:SF1">
    <property type="entry name" value="4-HYDROXYPHENYLACETATE CATABOLISM PROTEIN"/>
    <property type="match status" value="1"/>
</dbReference>
<organism evidence="1 2">
    <name type="scientific">Pseudoteredinibacter isoporae</name>
    <dbReference type="NCBI Taxonomy" id="570281"/>
    <lineage>
        <taxon>Bacteria</taxon>
        <taxon>Pseudomonadati</taxon>
        <taxon>Pseudomonadota</taxon>
        <taxon>Gammaproteobacteria</taxon>
        <taxon>Cellvibrionales</taxon>
        <taxon>Cellvibrionaceae</taxon>
        <taxon>Pseudoteredinibacter</taxon>
    </lineage>
</organism>
<dbReference type="EMBL" id="JACHHT010000003">
    <property type="protein sequence ID" value="MBB6523055.1"/>
    <property type="molecule type" value="Genomic_DNA"/>
</dbReference>
<reference evidence="1 2" key="1">
    <citation type="submission" date="2020-08" db="EMBL/GenBank/DDBJ databases">
        <title>Genomic Encyclopedia of Type Strains, Phase IV (KMG-IV): sequencing the most valuable type-strain genomes for metagenomic binning, comparative biology and taxonomic classification.</title>
        <authorList>
            <person name="Goeker M."/>
        </authorList>
    </citation>
    <scope>NUCLEOTIDE SEQUENCE [LARGE SCALE GENOMIC DNA]</scope>
    <source>
        <strain evidence="1 2">DSM 22368</strain>
    </source>
</reference>
<comment type="caution">
    <text evidence="1">The sequence shown here is derived from an EMBL/GenBank/DDBJ whole genome shotgun (WGS) entry which is preliminary data.</text>
</comment>
<proteinExistence type="predicted"/>
<dbReference type="GO" id="GO:0008704">
    <property type="term" value="F:5-carboxymethyl-2-hydroxymuconate delta-isomerase activity"/>
    <property type="evidence" value="ECO:0007669"/>
    <property type="project" value="UniProtKB-EC"/>
</dbReference>
<dbReference type="RefSeq" id="WP_166843922.1">
    <property type="nucleotide sequence ID" value="NZ_JAAONY010000003.1"/>
</dbReference>